<dbReference type="Proteomes" id="UP000254033">
    <property type="component" value="Unassembled WGS sequence"/>
</dbReference>
<dbReference type="PROSITE" id="PS52029">
    <property type="entry name" value="LD_TPASE"/>
    <property type="match status" value="1"/>
</dbReference>
<gene>
    <name evidence="9" type="ORF">NCTC11978_01559</name>
</gene>
<evidence type="ECO:0000256" key="1">
    <source>
        <dbReference type="ARBA" id="ARBA00004752"/>
    </source>
</evidence>
<feature type="active site" description="Nucleophile" evidence="7">
    <location>
        <position position="147"/>
    </location>
</feature>
<keyword evidence="4 7" id="KW-0133">Cell shape</keyword>
<keyword evidence="6 7" id="KW-0961">Cell wall biogenesis/degradation</keyword>
<dbReference type="GO" id="GO:0016740">
    <property type="term" value="F:transferase activity"/>
    <property type="evidence" value="ECO:0007669"/>
    <property type="project" value="UniProtKB-KW"/>
</dbReference>
<evidence type="ECO:0000313" key="10">
    <source>
        <dbReference type="Proteomes" id="UP000254033"/>
    </source>
</evidence>
<dbReference type="InterPro" id="IPR005490">
    <property type="entry name" value="LD_TPept_cat_dom"/>
</dbReference>
<name>A0A378IUX7_9GAMM</name>
<evidence type="ECO:0000256" key="6">
    <source>
        <dbReference type="ARBA" id="ARBA00023316"/>
    </source>
</evidence>
<proteinExistence type="inferred from homology"/>
<dbReference type="SUPFAM" id="SSF141523">
    <property type="entry name" value="L,D-transpeptidase catalytic domain-like"/>
    <property type="match status" value="1"/>
</dbReference>
<reference evidence="9 10" key="1">
    <citation type="submission" date="2018-06" db="EMBL/GenBank/DDBJ databases">
        <authorList>
            <consortium name="Pathogen Informatics"/>
            <person name="Doyle S."/>
        </authorList>
    </citation>
    <scope>NUCLEOTIDE SEQUENCE [LARGE SCALE GENOMIC DNA]</scope>
    <source>
        <strain evidence="9 10">NCTC11978</strain>
    </source>
</reference>
<accession>A0A378IUX7</accession>
<dbReference type="PANTHER" id="PTHR30582">
    <property type="entry name" value="L,D-TRANSPEPTIDASE"/>
    <property type="match status" value="1"/>
</dbReference>
<evidence type="ECO:0000256" key="3">
    <source>
        <dbReference type="ARBA" id="ARBA00022679"/>
    </source>
</evidence>
<organism evidence="9 10">
    <name type="scientific">Legionella feeleii</name>
    <dbReference type="NCBI Taxonomy" id="453"/>
    <lineage>
        <taxon>Bacteria</taxon>
        <taxon>Pseudomonadati</taxon>
        <taxon>Pseudomonadota</taxon>
        <taxon>Gammaproteobacteria</taxon>
        <taxon>Legionellales</taxon>
        <taxon>Legionellaceae</taxon>
        <taxon>Legionella</taxon>
    </lineage>
</organism>
<dbReference type="PANTHER" id="PTHR30582:SF2">
    <property type="entry name" value="L,D-TRANSPEPTIDASE YCIB-RELATED"/>
    <property type="match status" value="1"/>
</dbReference>
<feature type="active site" description="Proton donor/acceptor" evidence="7">
    <location>
        <position position="133"/>
    </location>
</feature>
<keyword evidence="3" id="KW-0808">Transferase</keyword>
<dbReference type="InterPro" id="IPR038063">
    <property type="entry name" value="Transpep_catalytic_dom"/>
</dbReference>
<evidence type="ECO:0000259" key="8">
    <source>
        <dbReference type="PROSITE" id="PS52029"/>
    </source>
</evidence>
<dbReference type="EMBL" id="UGNY01000001">
    <property type="protein sequence ID" value="STX38375.1"/>
    <property type="molecule type" value="Genomic_DNA"/>
</dbReference>
<dbReference type="GO" id="GO:0018104">
    <property type="term" value="P:peptidoglycan-protein cross-linking"/>
    <property type="evidence" value="ECO:0007669"/>
    <property type="project" value="TreeGrafter"/>
</dbReference>
<evidence type="ECO:0000256" key="4">
    <source>
        <dbReference type="ARBA" id="ARBA00022960"/>
    </source>
</evidence>
<dbReference type="InterPro" id="IPR050979">
    <property type="entry name" value="LD-transpeptidase"/>
</dbReference>
<evidence type="ECO:0000256" key="2">
    <source>
        <dbReference type="ARBA" id="ARBA00005992"/>
    </source>
</evidence>
<dbReference type="GO" id="GO:0071555">
    <property type="term" value="P:cell wall organization"/>
    <property type="evidence" value="ECO:0007669"/>
    <property type="project" value="UniProtKB-UniRule"/>
</dbReference>
<dbReference type="UniPathway" id="UPA00219"/>
<dbReference type="AlphaFoldDB" id="A0A378IUX7"/>
<dbReference type="CDD" id="cd16913">
    <property type="entry name" value="YkuD_like"/>
    <property type="match status" value="1"/>
</dbReference>
<feature type="domain" description="L,D-TPase catalytic" evidence="8">
    <location>
        <begin position="50"/>
        <end position="172"/>
    </location>
</feature>
<evidence type="ECO:0000256" key="5">
    <source>
        <dbReference type="ARBA" id="ARBA00022984"/>
    </source>
</evidence>
<sequence>MDELSPRKYWLLIFAGSFLLYSSTAAFGYPARIDTADSGMPKLLVLASNTFIFNPRSLTWKAINENGSVIRSGRASGGRGYCPDIRRSCRTPSGTYRIISKGSASCRSSRYPLGGGGAKMPYCMFFSKYYAIHGSYDVPNYNASHGCIRVTPGDAYWLHRNFIRIGTKVIVKSY</sequence>
<dbReference type="Gene3D" id="2.40.440.10">
    <property type="entry name" value="L,D-transpeptidase catalytic domain-like"/>
    <property type="match status" value="1"/>
</dbReference>
<dbReference type="GO" id="GO:0008360">
    <property type="term" value="P:regulation of cell shape"/>
    <property type="evidence" value="ECO:0007669"/>
    <property type="project" value="UniProtKB-UniRule"/>
</dbReference>
<protein>
    <submittedName>
        <fullName evidence="9">Enhanced entry protein EnhA</fullName>
    </submittedName>
</protein>
<comment type="similarity">
    <text evidence="2">Belongs to the YkuD family.</text>
</comment>
<evidence type="ECO:0000256" key="7">
    <source>
        <dbReference type="PROSITE-ProRule" id="PRU01373"/>
    </source>
</evidence>
<dbReference type="GO" id="GO:0005576">
    <property type="term" value="C:extracellular region"/>
    <property type="evidence" value="ECO:0007669"/>
    <property type="project" value="TreeGrafter"/>
</dbReference>
<dbReference type="GO" id="GO:0071972">
    <property type="term" value="F:peptidoglycan L,D-transpeptidase activity"/>
    <property type="evidence" value="ECO:0007669"/>
    <property type="project" value="TreeGrafter"/>
</dbReference>
<comment type="pathway">
    <text evidence="1 7">Cell wall biogenesis; peptidoglycan biosynthesis.</text>
</comment>
<keyword evidence="5 7" id="KW-0573">Peptidoglycan synthesis</keyword>
<dbReference type="Pfam" id="PF03734">
    <property type="entry name" value="YkuD"/>
    <property type="match status" value="1"/>
</dbReference>
<evidence type="ECO:0000313" key="9">
    <source>
        <dbReference type="EMBL" id="STX38375.1"/>
    </source>
</evidence>
<dbReference type="RefSeq" id="WP_115175129.1">
    <property type="nucleotide sequence ID" value="NZ_UGNY01000001.1"/>
</dbReference>